<name>A0ABV2F3R8_9BACL</name>
<dbReference type="EMBL" id="JBEPLV010000003">
    <property type="protein sequence ID" value="MET3546401.1"/>
    <property type="molecule type" value="Genomic_DNA"/>
</dbReference>
<gene>
    <name evidence="1" type="ORF">ABID47_003017</name>
</gene>
<organism evidence="1 2">
    <name type="scientific">Paenibacillus favisporus</name>
    <dbReference type="NCBI Taxonomy" id="221028"/>
    <lineage>
        <taxon>Bacteria</taxon>
        <taxon>Bacillati</taxon>
        <taxon>Bacillota</taxon>
        <taxon>Bacilli</taxon>
        <taxon>Bacillales</taxon>
        <taxon>Paenibacillaceae</taxon>
        <taxon>Paenibacillus</taxon>
    </lineage>
</organism>
<comment type="caution">
    <text evidence="1">The sequence shown here is derived from an EMBL/GenBank/DDBJ whole genome shotgun (WGS) entry which is preliminary data.</text>
</comment>
<keyword evidence="2" id="KW-1185">Reference proteome</keyword>
<proteinExistence type="predicted"/>
<dbReference type="Proteomes" id="UP001549098">
    <property type="component" value="Unassembled WGS sequence"/>
</dbReference>
<evidence type="ECO:0000313" key="1">
    <source>
        <dbReference type="EMBL" id="MET3546401.1"/>
    </source>
</evidence>
<evidence type="ECO:0000313" key="2">
    <source>
        <dbReference type="Proteomes" id="UP001549098"/>
    </source>
</evidence>
<protein>
    <submittedName>
        <fullName evidence="1">Uncharacterized protein</fullName>
    </submittedName>
</protein>
<reference evidence="1 2" key="1">
    <citation type="submission" date="2024-06" db="EMBL/GenBank/DDBJ databases">
        <title>Genomic Encyclopedia of Type Strains, Phase IV (KMG-IV): sequencing the most valuable type-strain genomes for metagenomic binning, comparative biology and taxonomic classification.</title>
        <authorList>
            <person name="Goeker M."/>
        </authorList>
    </citation>
    <scope>NUCLEOTIDE SEQUENCE [LARGE SCALE GENOMIC DNA]</scope>
    <source>
        <strain evidence="1 2">DSM 17253</strain>
    </source>
</reference>
<accession>A0ABV2F3R8</accession>
<sequence>MTQSSCRGDIEGLQKMRGFAEEMERTYKGDTVDLQRKYRGASVEKPS</sequence>